<protein>
    <submittedName>
        <fullName evidence="2">DUF4123 domain-containing protein</fullName>
    </submittedName>
</protein>
<sequence>MRQERERGLMRGAEEPEIERDDLYLLLDGAALPALQVIYQHDDAPKVEPLYRGTRHESMLEVSPALYRLSGQHRLWENRERWQSSGLLLESSVNIEGLANHLRSLLSVRLHSGELAFCRFYDPALTERFFDSLTQDELSAWLGPVSKIWVPAEENKWLGFTTPYSSPARPADDEGWFSIRPEHLARWQEQERQLFIQRLVSHFCVNNFHGQPDVELKEIIHQRTAEAEKFGIESEQHLFAYVELALQFPDAINKPDVRMRLANMDEPAEHRLARIEADLLGLNG</sequence>
<dbReference type="Pfam" id="PF13503">
    <property type="entry name" value="DUF4123"/>
    <property type="match status" value="1"/>
</dbReference>
<organism evidence="2 3">
    <name type="scientific">Stutzerimonas nosocomialis</name>
    <dbReference type="NCBI Taxonomy" id="1056496"/>
    <lineage>
        <taxon>Bacteria</taxon>
        <taxon>Pseudomonadati</taxon>
        <taxon>Pseudomonadota</taxon>
        <taxon>Gammaproteobacteria</taxon>
        <taxon>Pseudomonadales</taxon>
        <taxon>Pseudomonadaceae</taxon>
        <taxon>Stutzerimonas</taxon>
    </lineage>
</organism>
<dbReference type="RefSeq" id="WP_138412812.1">
    <property type="nucleotide sequence ID" value="NZ_QLAG01000041.1"/>
</dbReference>
<reference evidence="2 3" key="1">
    <citation type="journal article" date="2017" name="Eur. J. Clin. Microbiol. Infect. Dis.">
        <title>Uncommonly isolated clinical Pseudomonas: identification and phylogenetic assignation.</title>
        <authorList>
            <person name="Mulet M."/>
            <person name="Gomila M."/>
            <person name="Ramirez A."/>
            <person name="Cardew S."/>
            <person name="Moore E.R."/>
            <person name="Lalucat J."/>
            <person name="Garcia-Valdes E."/>
        </authorList>
    </citation>
    <scope>NUCLEOTIDE SEQUENCE [LARGE SCALE GENOMIC DNA]</scope>
    <source>
        <strain evidence="2 3">SD129</strain>
    </source>
</reference>
<evidence type="ECO:0000259" key="1">
    <source>
        <dbReference type="Pfam" id="PF13503"/>
    </source>
</evidence>
<dbReference type="Proteomes" id="UP000306753">
    <property type="component" value="Unassembled WGS sequence"/>
</dbReference>
<keyword evidence="3" id="KW-1185">Reference proteome</keyword>
<dbReference type="InterPro" id="IPR025391">
    <property type="entry name" value="DUF4123"/>
</dbReference>
<evidence type="ECO:0000313" key="2">
    <source>
        <dbReference type="EMBL" id="TLX61566.1"/>
    </source>
</evidence>
<dbReference type="AlphaFoldDB" id="A0A5R9Q8U1"/>
<feature type="domain" description="DUF4123" evidence="1">
    <location>
        <begin position="23"/>
        <end position="139"/>
    </location>
</feature>
<evidence type="ECO:0000313" key="3">
    <source>
        <dbReference type="Proteomes" id="UP000306753"/>
    </source>
</evidence>
<name>A0A5R9Q8U1_9GAMM</name>
<comment type="caution">
    <text evidence="2">The sequence shown here is derived from an EMBL/GenBank/DDBJ whole genome shotgun (WGS) entry which is preliminary data.</text>
</comment>
<accession>A0A5R9Q8U1</accession>
<dbReference type="EMBL" id="QLAG01000041">
    <property type="protein sequence ID" value="TLX61566.1"/>
    <property type="molecule type" value="Genomic_DNA"/>
</dbReference>
<gene>
    <name evidence="2" type="ORF">DN820_20785</name>
</gene>
<proteinExistence type="predicted"/>